<dbReference type="HOGENOM" id="CLU_025161_1_0_1"/>
<dbReference type="OMA" id="EEYIRPQ"/>
<evidence type="ECO:0000256" key="5">
    <source>
        <dbReference type="SAM" id="Coils"/>
    </source>
</evidence>
<evidence type="ECO:0000256" key="6">
    <source>
        <dbReference type="SAM" id="MobiDB-lite"/>
    </source>
</evidence>
<dbReference type="Pfam" id="PF04000">
    <property type="entry name" value="Sas10_Utp3"/>
    <property type="match status" value="1"/>
</dbReference>
<feature type="region of interest" description="Disordered" evidence="6">
    <location>
        <begin position="268"/>
        <end position="299"/>
    </location>
</feature>
<feature type="region of interest" description="Disordered" evidence="6">
    <location>
        <begin position="1"/>
        <end position="41"/>
    </location>
</feature>
<gene>
    <name evidence="8" type="primary">107360467</name>
</gene>
<dbReference type="OrthoDB" id="1924577at2759"/>
<evidence type="ECO:0000313" key="8">
    <source>
        <dbReference type="EnsemblMetazoa" id="tetur05g05390.1"/>
    </source>
</evidence>
<dbReference type="Proteomes" id="UP000015104">
    <property type="component" value="Unassembled WGS sequence"/>
</dbReference>
<sequence length="434" mass="50197">MAFNSSSDDVIPVSGFASDDDGEENSNASVSSDSDDQGISSKAWGKKKSVYFGTNYVDKDFRKTTQEEEDLAKDEEEEAKMIQQRILKEIQEDDLDLDYLPDIKEAGETLQEVEIDIDSLSKKEKNELLMKTAPELPNLVEDFKKSLAEMEKHKKVLNYSNVDNIEAYKLSLPFRLFKTKFNLLNCYCMNISFYLLLKSKGKSTVNHPCASNLVKLKKTILNVEKIENKKQFKAMVKGFLAKIATKSKIIMNEEPEDEEMDLRDYDDDRTNQVEQDNENEDAEQDKDETVNSNPQDEPDIELVEYGDLREQVESEEDQFDEELDEEEEDEDEEEEEDEDEDGINVKLDANDEEDDKMDESGVRRPINYQIAKNKGLTPKKRKDQRNPRVAHRRKFKKAKARRKGQVREPRKEIKKYAGEISGIRSTTVKSIKFK</sequence>
<dbReference type="KEGG" id="tut:107360467"/>
<dbReference type="GO" id="GO:0032040">
    <property type="term" value="C:small-subunit processome"/>
    <property type="evidence" value="ECO:0007669"/>
    <property type="project" value="TreeGrafter"/>
</dbReference>
<dbReference type="InterPro" id="IPR018972">
    <property type="entry name" value="Sas10_C_dom"/>
</dbReference>
<keyword evidence="5" id="KW-0175">Coiled coil</keyword>
<evidence type="ECO:0000259" key="7">
    <source>
        <dbReference type="Pfam" id="PF09368"/>
    </source>
</evidence>
<dbReference type="STRING" id="32264.T1K586"/>
<feature type="coiled-coil region" evidence="5">
    <location>
        <begin position="65"/>
        <end position="123"/>
    </location>
</feature>
<keyword evidence="3" id="KW-0597">Phosphoprotein</keyword>
<evidence type="ECO:0000256" key="2">
    <source>
        <dbReference type="ARBA" id="ARBA00010979"/>
    </source>
</evidence>
<accession>T1K586</accession>
<keyword evidence="9" id="KW-1185">Reference proteome</keyword>
<dbReference type="EMBL" id="CAEY01001585">
    <property type="status" value="NOT_ANNOTATED_CDS"/>
    <property type="molecule type" value="Genomic_DNA"/>
</dbReference>
<organism evidence="8 9">
    <name type="scientific">Tetranychus urticae</name>
    <name type="common">Two-spotted spider mite</name>
    <dbReference type="NCBI Taxonomy" id="32264"/>
    <lineage>
        <taxon>Eukaryota</taxon>
        <taxon>Metazoa</taxon>
        <taxon>Ecdysozoa</taxon>
        <taxon>Arthropoda</taxon>
        <taxon>Chelicerata</taxon>
        <taxon>Arachnida</taxon>
        <taxon>Acari</taxon>
        <taxon>Acariformes</taxon>
        <taxon>Trombidiformes</taxon>
        <taxon>Prostigmata</taxon>
        <taxon>Eleutherengona</taxon>
        <taxon>Raphignathae</taxon>
        <taxon>Tetranychoidea</taxon>
        <taxon>Tetranychidae</taxon>
        <taxon>Tetranychus</taxon>
    </lineage>
</organism>
<comment type="subcellular location">
    <subcellularLocation>
        <location evidence="1">Nucleus</location>
    </subcellularLocation>
</comment>
<evidence type="ECO:0000313" key="9">
    <source>
        <dbReference type="Proteomes" id="UP000015104"/>
    </source>
</evidence>
<dbReference type="EnsemblMetazoa" id="tetur05g05390.1">
    <property type="protein sequence ID" value="tetur05g05390.1"/>
    <property type="gene ID" value="tetur05g05390"/>
</dbReference>
<dbReference type="PANTHER" id="PTHR13237:SF8">
    <property type="entry name" value="SOMETHING ABOUT SILENCING PROTEIN 10"/>
    <property type="match status" value="1"/>
</dbReference>
<protein>
    <recommendedName>
        <fullName evidence="7">Sas10 C-terminal domain-containing protein</fullName>
    </recommendedName>
</protein>
<feature type="region of interest" description="Disordered" evidence="6">
    <location>
        <begin position="313"/>
        <end position="409"/>
    </location>
</feature>
<dbReference type="PANTHER" id="PTHR13237">
    <property type="entry name" value="SOMETHING ABOUT SILENCING PROTEIN 10-RELATED"/>
    <property type="match status" value="1"/>
</dbReference>
<proteinExistence type="inferred from homology"/>
<name>T1K586_TETUR</name>
<feature type="domain" description="Sas10 C-terminal" evidence="7">
    <location>
        <begin position="363"/>
        <end position="433"/>
    </location>
</feature>
<dbReference type="eggNOG" id="KOG3118">
    <property type="taxonomic scope" value="Eukaryota"/>
</dbReference>
<keyword evidence="4" id="KW-0539">Nucleus</keyword>
<dbReference type="AlphaFoldDB" id="T1K586"/>
<reference evidence="9" key="1">
    <citation type="submission" date="2011-08" db="EMBL/GenBank/DDBJ databases">
        <authorList>
            <person name="Rombauts S."/>
        </authorList>
    </citation>
    <scope>NUCLEOTIDE SEQUENCE</scope>
    <source>
        <strain evidence="9">London</strain>
    </source>
</reference>
<comment type="similarity">
    <text evidence="2">Belongs to the SAS10 family.</text>
</comment>
<evidence type="ECO:0000256" key="1">
    <source>
        <dbReference type="ARBA" id="ARBA00004123"/>
    </source>
</evidence>
<reference evidence="8" key="2">
    <citation type="submission" date="2015-06" db="UniProtKB">
        <authorList>
            <consortium name="EnsemblMetazoa"/>
        </authorList>
    </citation>
    <scope>IDENTIFICATION</scope>
</reference>
<evidence type="ECO:0000256" key="4">
    <source>
        <dbReference type="ARBA" id="ARBA00023242"/>
    </source>
</evidence>
<evidence type="ECO:0000256" key="3">
    <source>
        <dbReference type="ARBA" id="ARBA00022553"/>
    </source>
</evidence>
<dbReference type="InterPro" id="IPR007146">
    <property type="entry name" value="Sas10/Utp3/C1D"/>
</dbReference>
<feature type="compositionally biased region" description="Acidic residues" evidence="6">
    <location>
        <begin position="313"/>
        <end position="342"/>
    </location>
</feature>
<dbReference type="Pfam" id="PF09368">
    <property type="entry name" value="Sas10"/>
    <property type="match status" value="1"/>
</dbReference>
<feature type="compositionally biased region" description="Basic residues" evidence="6">
    <location>
        <begin position="377"/>
        <end position="404"/>
    </location>
</feature>
<dbReference type="GO" id="GO:0000462">
    <property type="term" value="P:maturation of SSU-rRNA from tricistronic rRNA transcript (SSU-rRNA, 5.8S rRNA, LSU-rRNA)"/>
    <property type="evidence" value="ECO:0007669"/>
    <property type="project" value="TreeGrafter"/>
</dbReference>
<feature type="compositionally biased region" description="Acidic residues" evidence="6">
    <location>
        <begin position="275"/>
        <end position="286"/>
    </location>
</feature>